<sequence length="103" mass="10734">MPDISGKAVDEAFAASGLADAIASGNPFAAMEAFMRLEGGLGVERRHLAGEDLAEIFGPDPVDVSFPGLEGKRAAANASPTPALASRSMEYLWPEDGPEPDFN</sequence>
<comment type="caution">
    <text evidence="1">The sequence shown here is derived from an EMBL/GenBank/DDBJ whole genome shotgun (WGS) entry which is preliminary data.</text>
</comment>
<evidence type="ECO:0000313" key="1">
    <source>
        <dbReference type="EMBL" id="MCW3783880.1"/>
    </source>
</evidence>
<dbReference type="EMBL" id="JAPDOG010000027">
    <property type="protein sequence ID" value="MCW3783880.1"/>
    <property type="molecule type" value="Genomic_DNA"/>
</dbReference>
<proteinExistence type="predicted"/>
<name>A0ABT3J8W7_9RHOB</name>
<dbReference type="Proteomes" id="UP001207582">
    <property type="component" value="Unassembled WGS sequence"/>
</dbReference>
<protein>
    <submittedName>
        <fullName evidence="1">Uncharacterized protein</fullName>
    </submittedName>
</protein>
<organism evidence="1 2">
    <name type="scientific">Defluviimonas salinarum</name>
    <dbReference type="NCBI Taxonomy" id="2992147"/>
    <lineage>
        <taxon>Bacteria</taxon>
        <taxon>Pseudomonadati</taxon>
        <taxon>Pseudomonadota</taxon>
        <taxon>Alphaproteobacteria</taxon>
        <taxon>Rhodobacterales</taxon>
        <taxon>Paracoccaceae</taxon>
        <taxon>Albidovulum</taxon>
    </lineage>
</organism>
<evidence type="ECO:0000313" key="2">
    <source>
        <dbReference type="Proteomes" id="UP001207582"/>
    </source>
</evidence>
<accession>A0ABT3J8W7</accession>
<dbReference type="RefSeq" id="WP_264773260.1">
    <property type="nucleotide sequence ID" value="NZ_JAPDOG010000027.1"/>
</dbReference>
<keyword evidence="2" id="KW-1185">Reference proteome</keyword>
<gene>
    <name evidence="1" type="ORF">OM960_20305</name>
</gene>
<reference evidence="1 2" key="1">
    <citation type="submission" date="2022-10" db="EMBL/GenBank/DDBJ databases">
        <title>Defluviimonas sp. CAU 1641 isolated from mud.</title>
        <authorList>
            <person name="Kim W."/>
        </authorList>
    </citation>
    <scope>NUCLEOTIDE SEQUENCE [LARGE SCALE GENOMIC DNA]</scope>
    <source>
        <strain evidence="1 2">CAU 1641</strain>
    </source>
</reference>